<protein>
    <recommendedName>
        <fullName evidence="4">Reverse transcriptase domain-containing protein</fullName>
    </recommendedName>
</protein>
<evidence type="ECO:0000256" key="1">
    <source>
        <dbReference type="SAM" id="MobiDB-lite"/>
    </source>
</evidence>
<sequence>MERGDEEPSGESVAWRSSPKAVAHADNCTLSWAYKRGEAQNVLQAVNRQLQDIIAWGERWQVKFAPEKNQAMVVTCSQGEADHLRGRLRLRPDTIPLQDSIEILGVEVDSRLQFDRHLDKVARSASSKVNLLRRMKHLLHADGLLTLYKAQCPLPPQPAKVQRRTECLISGTTHHQQHHPHWQRQQQHRQPQQKQQQQQEEHQRHNLRDSLKHHR</sequence>
<evidence type="ECO:0008006" key="4">
    <source>
        <dbReference type="Google" id="ProtNLM"/>
    </source>
</evidence>
<accession>A0A5B7I7Q9</accession>
<proteinExistence type="predicted"/>
<dbReference type="OrthoDB" id="10065625at2759"/>
<feature type="region of interest" description="Disordered" evidence="1">
    <location>
        <begin position="171"/>
        <end position="215"/>
    </location>
</feature>
<feature type="compositionally biased region" description="Basic and acidic residues" evidence="1">
    <location>
        <begin position="199"/>
        <end position="215"/>
    </location>
</feature>
<dbReference type="Proteomes" id="UP000324222">
    <property type="component" value="Unassembled WGS sequence"/>
</dbReference>
<evidence type="ECO:0000313" key="2">
    <source>
        <dbReference type="EMBL" id="MPC78165.1"/>
    </source>
</evidence>
<gene>
    <name evidence="2" type="ORF">E2C01_072647</name>
</gene>
<dbReference type="EMBL" id="VSRR010047763">
    <property type="protein sequence ID" value="MPC78165.1"/>
    <property type="molecule type" value="Genomic_DNA"/>
</dbReference>
<comment type="caution">
    <text evidence="2">The sequence shown here is derived from an EMBL/GenBank/DDBJ whole genome shotgun (WGS) entry which is preliminary data.</text>
</comment>
<feature type="compositionally biased region" description="Low complexity" evidence="1">
    <location>
        <begin position="183"/>
        <end position="198"/>
    </location>
</feature>
<name>A0A5B7I7Q9_PORTR</name>
<keyword evidence="3" id="KW-1185">Reference proteome</keyword>
<evidence type="ECO:0000313" key="3">
    <source>
        <dbReference type="Proteomes" id="UP000324222"/>
    </source>
</evidence>
<organism evidence="2 3">
    <name type="scientific">Portunus trituberculatus</name>
    <name type="common">Swimming crab</name>
    <name type="synonym">Neptunus trituberculatus</name>
    <dbReference type="NCBI Taxonomy" id="210409"/>
    <lineage>
        <taxon>Eukaryota</taxon>
        <taxon>Metazoa</taxon>
        <taxon>Ecdysozoa</taxon>
        <taxon>Arthropoda</taxon>
        <taxon>Crustacea</taxon>
        <taxon>Multicrustacea</taxon>
        <taxon>Malacostraca</taxon>
        <taxon>Eumalacostraca</taxon>
        <taxon>Eucarida</taxon>
        <taxon>Decapoda</taxon>
        <taxon>Pleocyemata</taxon>
        <taxon>Brachyura</taxon>
        <taxon>Eubrachyura</taxon>
        <taxon>Portunoidea</taxon>
        <taxon>Portunidae</taxon>
        <taxon>Portuninae</taxon>
        <taxon>Portunus</taxon>
    </lineage>
</organism>
<reference evidence="2 3" key="1">
    <citation type="submission" date="2019-05" db="EMBL/GenBank/DDBJ databases">
        <title>Another draft genome of Portunus trituberculatus and its Hox gene families provides insights of decapod evolution.</title>
        <authorList>
            <person name="Jeong J.-H."/>
            <person name="Song I."/>
            <person name="Kim S."/>
            <person name="Choi T."/>
            <person name="Kim D."/>
            <person name="Ryu S."/>
            <person name="Kim W."/>
        </authorList>
    </citation>
    <scope>NUCLEOTIDE SEQUENCE [LARGE SCALE GENOMIC DNA]</scope>
    <source>
        <tissue evidence="2">Muscle</tissue>
    </source>
</reference>
<dbReference type="AlphaFoldDB" id="A0A5B7I7Q9"/>